<keyword evidence="2" id="KW-1185">Reference proteome</keyword>
<dbReference type="Gramene" id="C.cajan_33444.t">
    <property type="protein sequence ID" value="C.cajan_33444.t"/>
    <property type="gene ID" value="C.cajan_33444"/>
</dbReference>
<dbReference type="InterPro" id="IPR052343">
    <property type="entry name" value="Retrotransposon-Effector_Assoc"/>
</dbReference>
<name>A0A151RKF8_CAJCA</name>
<sequence>MKHFRPIAFCNVVYKLFSKVLVNRIEPLFAKCITEEQVSFVKVRLITNNAFLSPYLFILGMEGYSGLIKKVEDSGDLYGVRICKNTPSISHLKFVDDCFIFFRSTDKEAWGVKSI</sequence>
<reference evidence="1" key="1">
    <citation type="journal article" date="2012" name="Nat. Biotechnol.">
        <title>Draft genome sequence of pigeonpea (Cajanus cajan), an orphan legume crop of resource-poor farmers.</title>
        <authorList>
            <person name="Varshney R.K."/>
            <person name="Chen W."/>
            <person name="Li Y."/>
            <person name="Bharti A.K."/>
            <person name="Saxena R.K."/>
            <person name="Schlueter J.A."/>
            <person name="Donoghue M.T."/>
            <person name="Azam S."/>
            <person name="Fan G."/>
            <person name="Whaley A.M."/>
            <person name="Farmer A.D."/>
            <person name="Sheridan J."/>
            <person name="Iwata A."/>
            <person name="Tuteja R."/>
            <person name="Penmetsa R.V."/>
            <person name="Wu W."/>
            <person name="Upadhyaya H.D."/>
            <person name="Yang S.P."/>
            <person name="Shah T."/>
            <person name="Saxena K.B."/>
            <person name="Michael T."/>
            <person name="McCombie W.R."/>
            <person name="Yang B."/>
            <person name="Zhang G."/>
            <person name="Yang H."/>
            <person name="Wang J."/>
            <person name="Spillane C."/>
            <person name="Cook D.R."/>
            <person name="May G.D."/>
            <person name="Xu X."/>
            <person name="Jackson S.A."/>
        </authorList>
    </citation>
    <scope>NUCLEOTIDE SEQUENCE [LARGE SCALE GENOMIC DNA]</scope>
</reference>
<dbReference type="PANTHER" id="PTHR46890">
    <property type="entry name" value="NON-LTR RETROLELEMENT REVERSE TRANSCRIPTASE-LIKE PROTEIN-RELATED"/>
    <property type="match status" value="1"/>
</dbReference>
<gene>
    <name evidence="1" type="ORF">KK1_035536</name>
</gene>
<dbReference type="EMBL" id="KQ483687">
    <property type="protein sequence ID" value="KYP43041.1"/>
    <property type="molecule type" value="Genomic_DNA"/>
</dbReference>
<accession>A0A151RKF8</accession>
<organism evidence="1 2">
    <name type="scientific">Cajanus cajan</name>
    <name type="common">Pigeon pea</name>
    <name type="synonym">Cajanus indicus</name>
    <dbReference type="NCBI Taxonomy" id="3821"/>
    <lineage>
        <taxon>Eukaryota</taxon>
        <taxon>Viridiplantae</taxon>
        <taxon>Streptophyta</taxon>
        <taxon>Embryophyta</taxon>
        <taxon>Tracheophyta</taxon>
        <taxon>Spermatophyta</taxon>
        <taxon>Magnoliopsida</taxon>
        <taxon>eudicotyledons</taxon>
        <taxon>Gunneridae</taxon>
        <taxon>Pentapetalae</taxon>
        <taxon>rosids</taxon>
        <taxon>fabids</taxon>
        <taxon>Fabales</taxon>
        <taxon>Fabaceae</taxon>
        <taxon>Papilionoideae</taxon>
        <taxon>50 kb inversion clade</taxon>
        <taxon>NPAAA clade</taxon>
        <taxon>indigoferoid/millettioid clade</taxon>
        <taxon>Phaseoleae</taxon>
        <taxon>Cajanus</taxon>
    </lineage>
</organism>
<dbReference type="AlphaFoldDB" id="A0A151RKF8"/>
<evidence type="ECO:0000313" key="1">
    <source>
        <dbReference type="EMBL" id="KYP43041.1"/>
    </source>
</evidence>
<proteinExistence type="predicted"/>
<protein>
    <recommendedName>
        <fullName evidence="3">Reverse transcriptase domain-containing protein</fullName>
    </recommendedName>
</protein>
<evidence type="ECO:0008006" key="3">
    <source>
        <dbReference type="Google" id="ProtNLM"/>
    </source>
</evidence>
<dbReference type="PANTHER" id="PTHR46890:SF48">
    <property type="entry name" value="RNA-DIRECTED DNA POLYMERASE"/>
    <property type="match status" value="1"/>
</dbReference>
<dbReference type="Proteomes" id="UP000075243">
    <property type="component" value="Unassembled WGS sequence"/>
</dbReference>
<evidence type="ECO:0000313" key="2">
    <source>
        <dbReference type="Proteomes" id="UP000075243"/>
    </source>
</evidence>